<accession>A0AAD1X3D6</accession>
<feature type="region of interest" description="Disordered" evidence="1">
    <location>
        <begin position="136"/>
        <end position="168"/>
    </location>
</feature>
<dbReference type="EMBL" id="CAMPGE010002746">
    <property type="protein sequence ID" value="CAI2361558.1"/>
    <property type="molecule type" value="Genomic_DNA"/>
</dbReference>
<evidence type="ECO:0000313" key="2">
    <source>
        <dbReference type="EMBL" id="CAI2361558.1"/>
    </source>
</evidence>
<proteinExistence type="predicted"/>
<reference evidence="2" key="1">
    <citation type="submission" date="2023-07" db="EMBL/GenBank/DDBJ databases">
        <authorList>
            <consortium name="AG Swart"/>
            <person name="Singh M."/>
            <person name="Singh A."/>
            <person name="Seah K."/>
            <person name="Emmerich C."/>
        </authorList>
    </citation>
    <scope>NUCLEOTIDE SEQUENCE</scope>
    <source>
        <strain evidence="2">DP1</strain>
    </source>
</reference>
<comment type="caution">
    <text evidence="2">The sequence shown here is derived from an EMBL/GenBank/DDBJ whole genome shotgun (WGS) entry which is preliminary data.</text>
</comment>
<keyword evidence="3" id="KW-1185">Reference proteome</keyword>
<feature type="compositionally biased region" description="Polar residues" evidence="1">
    <location>
        <begin position="139"/>
        <end position="155"/>
    </location>
</feature>
<dbReference type="Proteomes" id="UP001295684">
    <property type="component" value="Unassembled WGS sequence"/>
</dbReference>
<sequence length="581" mass="69451">MEFNNPIASAAVVDQLTNNCWEKDEKFNALEMPNERIEINNDIYERPDYDYEFDPYDAEIVENTKEYLNNLPYFPDKKPPETKKKYISNATKKRRERLGLPVEVPIFPEKVDYDNLDQQQDMGHIPKRQEVRFEDQEYSRNTTPIASSRAPSEISNVDDSEDLTVHPPNLRQNGDIVWEKDTKSFQHFQNLKDFEKLHDAKLYYNTMLPPLRQSNIGKQLKMQTEPFSEGLQVSEWPDKYKIYQKLKQSTANFQVEESDTDLDNIQGSPYFNKNKVKFDDQVDQDEMRERRMTRFEQKGEYERLQKLGAGFKTQFGGPPPNYISDSEEEDENEQERKGKNFSDDDELYERNIQKRALAVNQKYRNLHRRKIPVNRVTKYDQFTNDERIPYIEDSDPEVVPRGRNQRGAIRKNLKVSWNRDVQDNEYIRHQMDSIDYWQKNVTMERERAKNNLINHAYQYLEFPNKKLPPSLFSTVDFYNDLHERNSEPNGNYNLKKTALNNWRKRNFGEFKIKNRPIDDHFQYFEPGGHNLNPIKDIWKIPVNYRPHKQRPNTDSELQQMLKSKYNMGQRKSKYHKYGGYF</sequence>
<gene>
    <name evidence="2" type="ORF">ECRASSUSDP1_LOCUS2869</name>
</gene>
<dbReference type="AlphaFoldDB" id="A0AAD1X3D6"/>
<organism evidence="2 3">
    <name type="scientific">Euplotes crassus</name>
    <dbReference type="NCBI Taxonomy" id="5936"/>
    <lineage>
        <taxon>Eukaryota</taxon>
        <taxon>Sar</taxon>
        <taxon>Alveolata</taxon>
        <taxon>Ciliophora</taxon>
        <taxon>Intramacronucleata</taxon>
        <taxon>Spirotrichea</taxon>
        <taxon>Hypotrichia</taxon>
        <taxon>Euplotida</taxon>
        <taxon>Euplotidae</taxon>
        <taxon>Moneuplotes</taxon>
    </lineage>
</organism>
<evidence type="ECO:0000313" key="3">
    <source>
        <dbReference type="Proteomes" id="UP001295684"/>
    </source>
</evidence>
<name>A0AAD1X3D6_EUPCR</name>
<protein>
    <submittedName>
        <fullName evidence="2">Uncharacterized protein</fullName>
    </submittedName>
</protein>
<feature type="region of interest" description="Disordered" evidence="1">
    <location>
        <begin position="309"/>
        <end position="347"/>
    </location>
</feature>
<evidence type="ECO:0000256" key="1">
    <source>
        <dbReference type="SAM" id="MobiDB-lite"/>
    </source>
</evidence>
<feature type="compositionally biased region" description="Basic and acidic residues" evidence="1">
    <location>
        <begin position="334"/>
        <end position="347"/>
    </location>
</feature>